<evidence type="ECO:0000256" key="2">
    <source>
        <dbReference type="ARBA" id="ARBA00006055"/>
    </source>
</evidence>
<dbReference type="GeneID" id="30200045"/>
<evidence type="ECO:0000259" key="10">
    <source>
        <dbReference type="Pfam" id="PF10287"/>
    </source>
</evidence>
<feature type="region of interest" description="Disordered" evidence="8">
    <location>
        <begin position="163"/>
        <end position="214"/>
    </location>
</feature>
<comment type="similarity">
    <text evidence="2">Belongs to the PGA52 family.</text>
</comment>
<dbReference type="EMBL" id="KV454212">
    <property type="protein sequence ID" value="ODQ58452.1"/>
    <property type="molecule type" value="Genomic_DNA"/>
</dbReference>
<name>A0A1E3P0J9_WICAA</name>
<dbReference type="InterPro" id="IPR018805">
    <property type="entry name" value="YJL171C/Tos1_C"/>
</dbReference>
<sequence>MRFTNTILLSLLAAFTTVEAGCSFVGGNYYCDEVDAVVYSNVGYSGSYSDVTNMDEKSCECSQKSVSFEGSNSPLDEELSVHFRGPVRLLQFGVYYPGSGSNNQKRDVEEVEGCTTTKHVHHAHKREAATKVVEVTQTVFVDANGQLVTTTSSSSFEAIDKKVSTSSSNGQSSATDSTTTLSSTGAQSSSSTSSSSSSQSSSSSSSGSGSGSSSDWNRVAYYQPGSTQNCTFLNTKGGSGSGTWSSCFGNSLSYAASNGVDGASSANALDKVLLKSDEEYAIFSGSKCSGDSCGYYRSDIPAYHGFGGAEKIFVFEFEMPHDSSSSGASNPDMPAIWLLNAKVPRTLQYGNSKCSCWSTGCGELDLFEILSKGDERLISHLHSGQGSNGSQRGGGGSQDYFSRPTSGSFKGAAIFTSDGEIHVVKVDDGSDFSSGLSKSTVSSWLSQTGGDAKL</sequence>
<dbReference type="RefSeq" id="XP_019037659.1">
    <property type="nucleotide sequence ID" value="XM_019182799.1"/>
</dbReference>
<dbReference type="InterPro" id="IPR018807">
    <property type="entry name" value="YJL171C/Tos1_N"/>
</dbReference>
<feature type="signal peptide" evidence="9">
    <location>
        <begin position="1"/>
        <end position="20"/>
    </location>
</feature>
<feature type="domain" description="Cell wall protein YJL171C/Tos1 N-terminal" evidence="11">
    <location>
        <begin position="35"/>
        <end position="97"/>
    </location>
</feature>
<keyword evidence="7" id="KW-0961">Cell wall biogenesis/degradation</keyword>
<accession>A0A1E3P0J9</accession>
<dbReference type="GO" id="GO:0009277">
    <property type="term" value="C:fungal-type cell wall"/>
    <property type="evidence" value="ECO:0007669"/>
    <property type="project" value="EnsemblFungi"/>
</dbReference>
<feature type="region of interest" description="Disordered" evidence="8">
    <location>
        <begin position="431"/>
        <end position="454"/>
    </location>
</feature>
<keyword evidence="6" id="KW-0326">Glycosidase</keyword>
<feature type="region of interest" description="Disordered" evidence="8">
    <location>
        <begin position="380"/>
        <end position="401"/>
    </location>
</feature>
<organism evidence="12 13">
    <name type="scientific">Wickerhamomyces anomalus (strain ATCC 58044 / CBS 1984 / NCYC 433 / NRRL Y-366-8)</name>
    <name type="common">Yeast</name>
    <name type="synonym">Hansenula anomala</name>
    <dbReference type="NCBI Taxonomy" id="683960"/>
    <lineage>
        <taxon>Eukaryota</taxon>
        <taxon>Fungi</taxon>
        <taxon>Dikarya</taxon>
        <taxon>Ascomycota</taxon>
        <taxon>Saccharomycotina</taxon>
        <taxon>Saccharomycetes</taxon>
        <taxon>Phaffomycetales</taxon>
        <taxon>Wickerhamomycetaceae</taxon>
        <taxon>Wickerhamomyces</taxon>
    </lineage>
</organism>
<evidence type="ECO:0000256" key="5">
    <source>
        <dbReference type="ARBA" id="ARBA00022801"/>
    </source>
</evidence>
<dbReference type="EC" id="3.2.1.39" evidence="3"/>
<protein>
    <recommendedName>
        <fullName evidence="3">glucan endo-1,3-beta-D-glucosidase</fullName>
        <ecNumber evidence="3">3.2.1.39</ecNumber>
    </recommendedName>
</protein>
<evidence type="ECO:0000256" key="3">
    <source>
        <dbReference type="ARBA" id="ARBA00012780"/>
    </source>
</evidence>
<dbReference type="Pfam" id="PF10290">
    <property type="entry name" value="YJL171C_Tos1_N"/>
    <property type="match status" value="1"/>
</dbReference>
<proteinExistence type="inferred from homology"/>
<feature type="compositionally biased region" description="Low complexity" evidence="8">
    <location>
        <begin position="164"/>
        <end position="214"/>
    </location>
</feature>
<evidence type="ECO:0000259" key="11">
    <source>
        <dbReference type="Pfam" id="PF10290"/>
    </source>
</evidence>
<reference evidence="12 13" key="1">
    <citation type="journal article" date="2016" name="Proc. Natl. Acad. Sci. U.S.A.">
        <title>Comparative genomics of biotechnologically important yeasts.</title>
        <authorList>
            <person name="Riley R."/>
            <person name="Haridas S."/>
            <person name="Wolfe K.H."/>
            <person name="Lopes M.R."/>
            <person name="Hittinger C.T."/>
            <person name="Goeker M."/>
            <person name="Salamov A.A."/>
            <person name="Wisecaver J.H."/>
            <person name="Long T.M."/>
            <person name="Calvey C.H."/>
            <person name="Aerts A.L."/>
            <person name="Barry K.W."/>
            <person name="Choi C."/>
            <person name="Clum A."/>
            <person name="Coughlan A.Y."/>
            <person name="Deshpande S."/>
            <person name="Douglass A.P."/>
            <person name="Hanson S.J."/>
            <person name="Klenk H.-P."/>
            <person name="LaButti K.M."/>
            <person name="Lapidus A."/>
            <person name="Lindquist E.A."/>
            <person name="Lipzen A.M."/>
            <person name="Meier-Kolthoff J.P."/>
            <person name="Ohm R.A."/>
            <person name="Otillar R.P."/>
            <person name="Pangilinan J.L."/>
            <person name="Peng Y."/>
            <person name="Rokas A."/>
            <person name="Rosa C.A."/>
            <person name="Scheuner C."/>
            <person name="Sibirny A.A."/>
            <person name="Slot J.C."/>
            <person name="Stielow J.B."/>
            <person name="Sun H."/>
            <person name="Kurtzman C.P."/>
            <person name="Blackwell M."/>
            <person name="Grigoriev I.V."/>
            <person name="Jeffries T.W."/>
        </authorList>
    </citation>
    <scope>NUCLEOTIDE SEQUENCE [LARGE SCALE GENOMIC DNA]</scope>
    <source>
        <strain evidence="13">ATCC 58044 / CBS 1984 / NCYC 433 / NRRL Y-366-8</strain>
    </source>
</reference>
<dbReference type="PANTHER" id="PTHR31737:SF2">
    <property type="entry name" value="PROTEIN TOS1"/>
    <property type="match status" value="1"/>
</dbReference>
<evidence type="ECO:0000256" key="6">
    <source>
        <dbReference type="ARBA" id="ARBA00023295"/>
    </source>
</evidence>
<dbReference type="GO" id="GO:0071555">
    <property type="term" value="P:cell wall organization"/>
    <property type="evidence" value="ECO:0007669"/>
    <property type="project" value="UniProtKB-KW"/>
</dbReference>
<dbReference type="GO" id="GO:0042973">
    <property type="term" value="F:glucan endo-1,3-beta-D-glucosidase activity"/>
    <property type="evidence" value="ECO:0007669"/>
    <property type="project" value="UniProtKB-EC"/>
</dbReference>
<feature type="chain" id="PRO_5009133615" description="glucan endo-1,3-beta-D-glucosidase" evidence="9">
    <location>
        <begin position="21"/>
        <end position="454"/>
    </location>
</feature>
<evidence type="ECO:0000256" key="9">
    <source>
        <dbReference type="SAM" id="SignalP"/>
    </source>
</evidence>
<evidence type="ECO:0000256" key="8">
    <source>
        <dbReference type="SAM" id="MobiDB-lite"/>
    </source>
</evidence>
<keyword evidence="13" id="KW-1185">Reference proteome</keyword>
<keyword evidence="5" id="KW-0378">Hydrolase</keyword>
<evidence type="ECO:0000313" key="12">
    <source>
        <dbReference type="EMBL" id="ODQ58452.1"/>
    </source>
</evidence>
<dbReference type="PANTHER" id="PTHR31737">
    <property type="entry name" value="PROTEIN TOS1"/>
    <property type="match status" value="1"/>
</dbReference>
<dbReference type="AlphaFoldDB" id="A0A1E3P0J9"/>
<gene>
    <name evidence="12" type="ORF">WICANDRAFT_57356</name>
</gene>
<evidence type="ECO:0000256" key="4">
    <source>
        <dbReference type="ARBA" id="ARBA00022729"/>
    </source>
</evidence>
<dbReference type="OrthoDB" id="118256at2759"/>
<feature type="domain" description="Cell wall protein YJL171C/Tos1 C-terminal" evidence="10">
    <location>
        <begin position="214"/>
        <end position="444"/>
    </location>
</feature>
<dbReference type="Pfam" id="PF10287">
    <property type="entry name" value="YJL171C_Tos1_C"/>
    <property type="match status" value="1"/>
</dbReference>
<evidence type="ECO:0000313" key="13">
    <source>
        <dbReference type="Proteomes" id="UP000094112"/>
    </source>
</evidence>
<comment type="catalytic activity">
    <reaction evidence="1">
        <text>Hydrolysis of (1-&gt;3)-beta-D-glucosidic linkages in (1-&gt;3)-beta-D-glucans.</text>
        <dbReference type="EC" id="3.2.1.39"/>
    </reaction>
</comment>
<dbReference type="STRING" id="683960.A0A1E3P0J9"/>
<keyword evidence="4 9" id="KW-0732">Signal</keyword>
<evidence type="ECO:0000256" key="7">
    <source>
        <dbReference type="ARBA" id="ARBA00023316"/>
    </source>
</evidence>
<dbReference type="Proteomes" id="UP000094112">
    <property type="component" value="Unassembled WGS sequence"/>
</dbReference>
<evidence type="ECO:0000256" key="1">
    <source>
        <dbReference type="ARBA" id="ARBA00000382"/>
    </source>
</evidence>